<dbReference type="AlphaFoldDB" id="A0AA38FWP7"/>
<proteinExistence type="predicted"/>
<feature type="domain" description="CHORD" evidence="5">
    <location>
        <begin position="122"/>
        <end position="181"/>
    </location>
</feature>
<sequence length="187" mass="20596">PLFHDGAKEWSCCKQRSHDFSLFLAIPGCKKGKHTSEKPQTKAAPSPNKPIISPVTGNASLDAARAACGRCRQGFFCSDHGSQVGLTNSQRYKLTAPESAKVEPPPAPKAARIIDLNETQVCRNKGCGQNFTERDNHETACNYHPGPAVFHDRLRGWQCCDVHVKEFDEFLSIPPCAKGWHNANLDQ</sequence>
<dbReference type="Pfam" id="PF04968">
    <property type="entry name" value="CHORD"/>
    <property type="match status" value="2"/>
</dbReference>
<feature type="non-terminal residue" evidence="6">
    <location>
        <position position="1"/>
    </location>
</feature>
<evidence type="ECO:0000256" key="2">
    <source>
        <dbReference type="ARBA" id="ARBA00022737"/>
    </source>
</evidence>
<dbReference type="FunFam" id="4.10.1130.20:FF:000003">
    <property type="entry name" value="Cysteine and histidine-rich domain-containing protein RAR1"/>
    <property type="match status" value="1"/>
</dbReference>
<organism evidence="6 7">
    <name type="scientific">Taxus chinensis</name>
    <name type="common">Chinese yew</name>
    <name type="synonym">Taxus wallichiana var. chinensis</name>
    <dbReference type="NCBI Taxonomy" id="29808"/>
    <lineage>
        <taxon>Eukaryota</taxon>
        <taxon>Viridiplantae</taxon>
        <taxon>Streptophyta</taxon>
        <taxon>Embryophyta</taxon>
        <taxon>Tracheophyta</taxon>
        <taxon>Spermatophyta</taxon>
        <taxon>Pinopsida</taxon>
        <taxon>Pinidae</taxon>
        <taxon>Conifers II</taxon>
        <taxon>Cupressales</taxon>
        <taxon>Taxaceae</taxon>
        <taxon>Taxus</taxon>
    </lineage>
</organism>
<keyword evidence="1" id="KW-0479">Metal-binding</keyword>
<dbReference type="Gene3D" id="4.10.1130.20">
    <property type="match status" value="2"/>
</dbReference>
<dbReference type="PANTHER" id="PTHR47895">
    <property type="entry name" value="CYSTEINE AND HISTIDINE-RICH DOMAIN-CONTAINING PROTEIN RAR1"/>
    <property type="match status" value="1"/>
</dbReference>
<dbReference type="Proteomes" id="UP000824469">
    <property type="component" value="Unassembled WGS sequence"/>
</dbReference>
<dbReference type="InterPro" id="IPR007051">
    <property type="entry name" value="CHORD_dom"/>
</dbReference>
<gene>
    <name evidence="6" type="ORF">KI387_027172</name>
</gene>
<dbReference type="GO" id="GO:0046872">
    <property type="term" value="F:metal ion binding"/>
    <property type="evidence" value="ECO:0007669"/>
    <property type="project" value="UniProtKB-KW"/>
</dbReference>
<evidence type="ECO:0000259" key="5">
    <source>
        <dbReference type="PROSITE" id="PS51401"/>
    </source>
</evidence>
<evidence type="ECO:0000256" key="4">
    <source>
        <dbReference type="SAM" id="MobiDB-lite"/>
    </source>
</evidence>
<reference evidence="6 7" key="1">
    <citation type="journal article" date="2021" name="Nat. Plants">
        <title>The Taxus genome provides insights into paclitaxel biosynthesis.</title>
        <authorList>
            <person name="Xiong X."/>
            <person name="Gou J."/>
            <person name="Liao Q."/>
            <person name="Li Y."/>
            <person name="Zhou Q."/>
            <person name="Bi G."/>
            <person name="Li C."/>
            <person name="Du R."/>
            <person name="Wang X."/>
            <person name="Sun T."/>
            <person name="Guo L."/>
            <person name="Liang H."/>
            <person name="Lu P."/>
            <person name="Wu Y."/>
            <person name="Zhang Z."/>
            <person name="Ro D.K."/>
            <person name="Shang Y."/>
            <person name="Huang S."/>
            <person name="Yan J."/>
        </authorList>
    </citation>
    <scope>NUCLEOTIDE SEQUENCE [LARGE SCALE GENOMIC DNA]</scope>
    <source>
        <strain evidence="6">Ta-2019</strain>
    </source>
</reference>
<keyword evidence="2" id="KW-0677">Repeat</keyword>
<dbReference type="PANTHER" id="PTHR47895:SF2">
    <property type="entry name" value="CYSTEINE AND HISTIDINE-RICH DOMAIN-CONTAINING PROTEIN RAR1"/>
    <property type="match status" value="1"/>
</dbReference>
<dbReference type="PROSITE" id="PS51401">
    <property type="entry name" value="CHORD"/>
    <property type="match status" value="2"/>
</dbReference>
<evidence type="ECO:0000256" key="1">
    <source>
        <dbReference type="ARBA" id="ARBA00022723"/>
    </source>
</evidence>
<comment type="caution">
    <text evidence="6">The sequence shown here is derived from an EMBL/GenBank/DDBJ whole genome shotgun (WGS) entry which is preliminary data.</text>
</comment>
<keyword evidence="7" id="KW-1185">Reference proteome</keyword>
<protein>
    <recommendedName>
        <fullName evidence="5">CHORD domain-containing protein</fullName>
    </recommendedName>
</protein>
<dbReference type="OMA" id="CNQYYKE"/>
<dbReference type="InterPro" id="IPR043316">
    <property type="entry name" value="RAR1"/>
</dbReference>
<evidence type="ECO:0000313" key="7">
    <source>
        <dbReference type="Proteomes" id="UP000824469"/>
    </source>
</evidence>
<accession>A0AA38FWP7</accession>
<name>A0AA38FWP7_TAXCH</name>
<keyword evidence="3" id="KW-0862">Zinc</keyword>
<dbReference type="EMBL" id="JAHRHJ020000006">
    <property type="protein sequence ID" value="KAH9312137.1"/>
    <property type="molecule type" value="Genomic_DNA"/>
</dbReference>
<evidence type="ECO:0000313" key="6">
    <source>
        <dbReference type="EMBL" id="KAH9312137.1"/>
    </source>
</evidence>
<feature type="region of interest" description="Disordered" evidence="4">
    <location>
        <begin position="31"/>
        <end position="51"/>
    </location>
</feature>
<evidence type="ECO:0000256" key="3">
    <source>
        <dbReference type="ARBA" id="ARBA00022833"/>
    </source>
</evidence>
<feature type="domain" description="CHORD" evidence="5">
    <location>
        <begin position="1"/>
        <end position="34"/>
    </location>
</feature>